<evidence type="ECO:0000256" key="2">
    <source>
        <dbReference type="SAM" id="SignalP"/>
    </source>
</evidence>
<sequence>MRSIKTAAMVAPALAVMLSLAACGGNDSPPTSTASAPNSASAPEPASAPPAVNQSQVFTAVRDTDSGLDGVPAEVSFAAGSTTGKLSINSADYATLTPDAANDGNMTVGGTPTLGVTLGVIPPQQPVLFPGIIQACEPDATGAPNPAAGNTPLKSKVVAIAGLPIKNVALLLGTSFPTYYENCLRDGLPTPQTQHSKLTVDGNAILSITDVRNSPNPVVIPPPASLLETQEAGNAGDWLIPFLYITADGTRHIAVVQHGTVAGGHDHNFVGVWLDQ</sequence>
<feature type="region of interest" description="Disordered" evidence="1">
    <location>
        <begin position="25"/>
        <end position="52"/>
    </location>
</feature>
<keyword evidence="4" id="KW-1185">Reference proteome</keyword>
<dbReference type="Proteomes" id="UP000295509">
    <property type="component" value="Unassembled WGS sequence"/>
</dbReference>
<feature type="compositionally biased region" description="Low complexity" evidence="1">
    <location>
        <begin position="25"/>
        <end position="51"/>
    </location>
</feature>
<reference evidence="3 4" key="1">
    <citation type="submission" date="2019-03" db="EMBL/GenBank/DDBJ databases">
        <title>Genomic Encyclopedia of Type Strains, Phase III (KMG-III): the genomes of soil and plant-associated and newly described type strains.</title>
        <authorList>
            <person name="Whitman W."/>
        </authorList>
    </citation>
    <scope>NUCLEOTIDE SEQUENCE [LARGE SCALE GENOMIC DNA]</scope>
    <source>
        <strain evidence="3 4">LMG 29544</strain>
    </source>
</reference>
<dbReference type="AlphaFoldDB" id="A0A4R8LZE2"/>
<gene>
    <name evidence="3" type="ORF">BX592_105115</name>
</gene>
<protein>
    <recommendedName>
        <fullName evidence="5">Lipoprotein</fullName>
    </recommendedName>
</protein>
<comment type="caution">
    <text evidence="3">The sequence shown here is derived from an EMBL/GenBank/DDBJ whole genome shotgun (WGS) entry which is preliminary data.</text>
</comment>
<feature type="signal peptide" evidence="2">
    <location>
        <begin position="1"/>
        <end position="21"/>
    </location>
</feature>
<organism evidence="3 4">
    <name type="scientific">Paraburkholderia rhizosphaerae</name>
    <dbReference type="NCBI Taxonomy" id="480658"/>
    <lineage>
        <taxon>Bacteria</taxon>
        <taxon>Pseudomonadati</taxon>
        <taxon>Pseudomonadota</taxon>
        <taxon>Betaproteobacteria</taxon>
        <taxon>Burkholderiales</taxon>
        <taxon>Burkholderiaceae</taxon>
        <taxon>Paraburkholderia</taxon>
    </lineage>
</organism>
<keyword evidence="2" id="KW-0732">Signal</keyword>
<accession>A0A4R8LZE2</accession>
<dbReference type="PROSITE" id="PS51257">
    <property type="entry name" value="PROKAR_LIPOPROTEIN"/>
    <property type="match status" value="1"/>
</dbReference>
<evidence type="ECO:0000313" key="4">
    <source>
        <dbReference type="Proteomes" id="UP000295509"/>
    </source>
</evidence>
<evidence type="ECO:0000256" key="1">
    <source>
        <dbReference type="SAM" id="MobiDB-lite"/>
    </source>
</evidence>
<proteinExistence type="predicted"/>
<evidence type="ECO:0008006" key="5">
    <source>
        <dbReference type="Google" id="ProtNLM"/>
    </source>
</evidence>
<feature type="chain" id="PRO_5020640899" description="Lipoprotein" evidence="2">
    <location>
        <begin position="22"/>
        <end position="276"/>
    </location>
</feature>
<dbReference type="EMBL" id="SORE01000005">
    <property type="protein sequence ID" value="TDY52231.1"/>
    <property type="molecule type" value="Genomic_DNA"/>
</dbReference>
<name>A0A4R8LZE2_9BURK</name>
<evidence type="ECO:0000313" key="3">
    <source>
        <dbReference type="EMBL" id="TDY52231.1"/>
    </source>
</evidence>